<evidence type="ECO:0000313" key="10">
    <source>
        <dbReference type="Proteomes" id="UP001175271"/>
    </source>
</evidence>
<dbReference type="InterPro" id="IPR043504">
    <property type="entry name" value="Peptidase_S1_PA_chymotrypsin"/>
</dbReference>
<dbReference type="CDD" id="cd00190">
    <property type="entry name" value="Tryp_SPc"/>
    <property type="match status" value="1"/>
</dbReference>
<dbReference type="GO" id="GO:0004252">
    <property type="term" value="F:serine-type endopeptidase activity"/>
    <property type="evidence" value="ECO:0007669"/>
    <property type="project" value="InterPro"/>
</dbReference>
<dbReference type="Pfam" id="PF00089">
    <property type="entry name" value="Trypsin"/>
    <property type="match status" value="1"/>
</dbReference>
<dbReference type="PROSITE" id="PS00134">
    <property type="entry name" value="TRYPSIN_HIS"/>
    <property type="match status" value="1"/>
</dbReference>
<dbReference type="Gene3D" id="2.40.10.10">
    <property type="entry name" value="Trypsin-like serine proteases"/>
    <property type="match status" value="1"/>
</dbReference>
<keyword evidence="3 6" id="KW-0378">Hydrolase</keyword>
<feature type="signal peptide" evidence="7">
    <location>
        <begin position="1"/>
        <end position="16"/>
    </location>
</feature>
<dbReference type="PANTHER" id="PTHR24276">
    <property type="entry name" value="POLYSERASE-RELATED"/>
    <property type="match status" value="1"/>
</dbReference>
<dbReference type="InterPro" id="IPR001314">
    <property type="entry name" value="Peptidase_S1A"/>
</dbReference>
<dbReference type="InterPro" id="IPR018114">
    <property type="entry name" value="TRYPSIN_HIS"/>
</dbReference>
<feature type="domain" description="Peptidase S1" evidence="8">
    <location>
        <begin position="32"/>
        <end position="274"/>
    </location>
</feature>
<evidence type="ECO:0000256" key="7">
    <source>
        <dbReference type="SAM" id="SignalP"/>
    </source>
</evidence>
<organism evidence="9 10">
    <name type="scientific">Steinernema hermaphroditum</name>
    <dbReference type="NCBI Taxonomy" id="289476"/>
    <lineage>
        <taxon>Eukaryota</taxon>
        <taxon>Metazoa</taxon>
        <taxon>Ecdysozoa</taxon>
        <taxon>Nematoda</taxon>
        <taxon>Chromadorea</taxon>
        <taxon>Rhabditida</taxon>
        <taxon>Tylenchina</taxon>
        <taxon>Panagrolaimomorpha</taxon>
        <taxon>Strongyloidoidea</taxon>
        <taxon>Steinernematidae</taxon>
        <taxon>Steinernema</taxon>
    </lineage>
</organism>
<feature type="chain" id="PRO_5041389532" description="Peptidase S1 domain-containing protein" evidence="7">
    <location>
        <begin position="17"/>
        <end position="280"/>
    </location>
</feature>
<evidence type="ECO:0000256" key="3">
    <source>
        <dbReference type="ARBA" id="ARBA00022801"/>
    </source>
</evidence>
<dbReference type="InterPro" id="IPR033116">
    <property type="entry name" value="TRYPSIN_SER"/>
</dbReference>
<protein>
    <recommendedName>
        <fullName evidence="8">Peptidase S1 domain-containing protein</fullName>
    </recommendedName>
</protein>
<dbReference type="GO" id="GO:0006508">
    <property type="term" value="P:proteolysis"/>
    <property type="evidence" value="ECO:0007669"/>
    <property type="project" value="UniProtKB-KW"/>
</dbReference>
<comment type="caution">
    <text evidence="9">The sequence shown here is derived from an EMBL/GenBank/DDBJ whole genome shotgun (WGS) entry which is preliminary data.</text>
</comment>
<dbReference type="PROSITE" id="PS50240">
    <property type="entry name" value="TRYPSIN_DOM"/>
    <property type="match status" value="1"/>
</dbReference>
<sequence length="280" mass="30751">MRFFVWTLALFSLALAAPSLPKSADVLPAELIFGGSKAHQGQFPFFVYINITTEDGSDRCGGALITPRHILTAAHCVGEWMLPGSTAVMGLDTTLTDPTSTDGVQVRLIKSNYTHDDFGWPPRDDIGIVEVAEPFDITPTVRTIDIKSDDTHIFKDQRLTIMGFGTRRFKGTEKVFSGHLLYVSVPQIPLKQCQEAWPEFYIWEKQICAGAMGIGGGPGDSGGPMVAQEGGRWYQVGITSGGGGTIEELADQSKYPGFYTRTSRYCEWIELHTNGEFNCI</sequence>
<dbReference type="PRINTS" id="PR00722">
    <property type="entry name" value="CHYMOTRYPSIN"/>
</dbReference>
<evidence type="ECO:0000256" key="5">
    <source>
        <dbReference type="ARBA" id="ARBA00023157"/>
    </source>
</evidence>
<accession>A0AA39I142</accession>
<gene>
    <name evidence="9" type="ORF">QR680_011491</name>
</gene>
<comment type="similarity">
    <text evidence="1">Belongs to the peptidase S1 family.</text>
</comment>
<dbReference type="AlphaFoldDB" id="A0AA39I142"/>
<dbReference type="InterPro" id="IPR050430">
    <property type="entry name" value="Peptidase_S1"/>
</dbReference>
<evidence type="ECO:0000313" key="9">
    <source>
        <dbReference type="EMBL" id="KAK0414552.1"/>
    </source>
</evidence>
<dbReference type="EMBL" id="JAUCMV010000002">
    <property type="protein sequence ID" value="KAK0414552.1"/>
    <property type="molecule type" value="Genomic_DNA"/>
</dbReference>
<reference evidence="9" key="1">
    <citation type="submission" date="2023-06" db="EMBL/GenBank/DDBJ databases">
        <title>Genomic analysis of the entomopathogenic nematode Steinernema hermaphroditum.</title>
        <authorList>
            <person name="Schwarz E.M."/>
            <person name="Heppert J.K."/>
            <person name="Baniya A."/>
            <person name="Schwartz H.T."/>
            <person name="Tan C.-H."/>
            <person name="Antoshechkin I."/>
            <person name="Sternberg P.W."/>
            <person name="Goodrich-Blair H."/>
            <person name="Dillman A.R."/>
        </authorList>
    </citation>
    <scope>NUCLEOTIDE SEQUENCE</scope>
    <source>
        <strain evidence="9">PS9179</strain>
        <tissue evidence="9">Whole animal</tissue>
    </source>
</reference>
<proteinExistence type="inferred from homology"/>
<evidence type="ECO:0000256" key="1">
    <source>
        <dbReference type="ARBA" id="ARBA00007664"/>
    </source>
</evidence>
<dbReference type="PROSITE" id="PS00135">
    <property type="entry name" value="TRYPSIN_SER"/>
    <property type="match status" value="1"/>
</dbReference>
<dbReference type="SUPFAM" id="SSF50494">
    <property type="entry name" value="Trypsin-like serine proteases"/>
    <property type="match status" value="1"/>
</dbReference>
<keyword evidence="4 6" id="KW-0720">Serine protease</keyword>
<keyword evidence="2 6" id="KW-0645">Protease</keyword>
<dbReference type="InterPro" id="IPR001254">
    <property type="entry name" value="Trypsin_dom"/>
</dbReference>
<evidence type="ECO:0000259" key="8">
    <source>
        <dbReference type="PROSITE" id="PS50240"/>
    </source>
</evidence>
<evidence type="ECO:0000256" key="2">
    <source>
        <dbReference type="ARBA" id="ARBA00022670"/>
    </source>
</evidence>
<keyword evidence="5" id="KW-1015">Disulfide bond</keyword>
<keyword evidence="10" id="KW-1185">Reference proteome</keyword>
<evidence type="ECO:0000256" key="4">
    <source>
        <dbReference type="ARBA" id="ARBA00022825"/>
    </source>
</evidence>
<dbReference type="Proteomes" id="UP001175271">
    <property type="component" value="Unassembled WGS sequence"/>
</dbReference>
<keyword evidence="7" id="KW-0732">Signal</keyword>
<dbReference type="InterPro" id="IPR009003">
    <property type="entry name" value="Peptidase_S1_PA"/>
</dbReference>
<name>A0AA39I142_9BILA</name>
<evidence type="ECO:0000256" key="6">
    <source>
        <dbReference type="RuleBase" id="RU363034"/>
    </source>
</evidence>
<dbReference type="SMART" id="SM00020">
    <property type="entry name" value="Tryp_SPc"/>
    <property type="match status" value="1"/>
</dbReference>
<dbReference type="PANTHER" id="PTHR24276:SF91">
    <property type="entry name" value="AT26814P-RELATED"/>
    <property type="match status" value="1"/>
</dbReference>